<name>B3T8K3_9ZZZZ</name>
<dbReference type="PANTHER" id="PTHR43194:SF2">
    <property type="entry name" value="PEROXISOMAL MEMBRANE PROTEIN LPX1"/>
    <property type="match status" value="1"/>
</dbReference>
<dbReference type="EMBL" id="EU016639">
    <property type="protein sequence ID" value="ABZ08913.1"/>
    <property type="molecule type" value="Genomic_DNA"/>
</dbReference>
<reference evidence="2" key="1">
    <citation type="journal article" date="2008" name="ISME J.">
        <title>Genomic patterns of recombination, clonal divergence and environment in marine microbial populations.</title>
        <authorList>
            <person name="Konstantinidis K.T."/>
            <person name="Delong E.F."/>
        </authorList>
    </citation>
    <scope>NUCLEOTIDE SEQUENCE</scope>
</reference>
<dbReference type="InterPro" id="IPR000073">
    <property type="entry name" value="AB_hydrolase_1"/>
</dbReference>
<accession>B3T8K3</accession>
<sequence>MPRLRRSRPPNNVDTRFIMVLDFDRRGEYMASHSMGLTLHEAARGMGVPFTDENEPVDRTVKANGLNFHYLEWGDPANPTLVMLHGVSQQAHSWDFVSLALSPDYHVIAVDQRGHGDTDWAADGVYSLDSMQADIDGVVEVLGLNDFNLMGHSMGGRNSFIWASRHPGMLRSLTIVDTGPETQRRGQDRIRDFRELPNNLDSFQEFADRVKEYTGRTEEQVLGALKYSIRQTPDGKWSWKWDPETRNRTRSGDDPNWTTEKLWECVQAVDCPSLVVRGSRSDIFAEETLAKMGQVMTDCTTETIQNAGHLVQGDNPVDFIAAARAILSRTNG</sequence>
<dbReference type="PRINTS" id="PR00111">
    <property type="entry name" value="ABHYDROLASE"/>
</dbReference>
<dbReference type="InterPro" id="IPR029058">
    <property type="entry name" value="AB_hydrolase_fold"/>
</dbReference>
<proteinExistence type="predicted"/>
<gene>
    <name evidence="2" type="ORF">ALOHA_HF4000APKG5H11ctg2g30</name>
</gene>
<feature type="domain" description="AB hydrolase-1" evidence="1">
    <location>
        <begin position="79"/>
        <end position="316"/>
    </location>
</feature>
<dbReference type="InterPro" id="IPR050228">
    <property type="entry name" value="Carboxylesterase_BioH"/>
</dbReference>
<dbReference type="PANTHER" id="PTHR43194">
    <property type="entry name" value="HYDROLASE ALPHA/BETA FOLD FAMILY"/>
    <property type="match status" value="1"/>
</dbReference>
<organism evidence="2">
    <name type="scientific">uncultured marine microorganism HF4000_APKG5H11</name>
    <dbReference type="NCBI Taxonomy" id="455550"/>
    <lineage>
        <taxon>unclassified sequences</taxon>
        <taxon>environmental samples</taxon>
    </lineage>
</organism>
<dbReference type="Pfam" id="PF00561">
    <property type="entry name" value="Abhydrolase_1"/>
    <property type="match status" value="1"/>
</dbReference>
<protein>
    <submittedName>
        <fullName evidence="2">Putative alpha/beta hydrolase fold</fullName>
    </submittedName>
</protein>
<dbReference type="Gene3D" id="3.40.50.1820">
    <property type="entry name" value="alpha/beta hydrolase"/>
    <property type="match status" value="1"/>
</dbReference>
<dbReference type="AlphaFoldDB" id="B3T8K3"/>
<evidence type="ECO:0000313" key="2">
    <source>
        <dbReference type="EMBL" id="ABZ08913.1"/>
    </source>
</evidence>
<evidence type="ECO:0000259" key="1">
    <source>
        <dbReference type="Pfam" id="PF00561"/>
    </source>
</evidence>
<dbReference type="SUPFAM" id="SSF53474">
    <property type="entry name" value="alpha/beta-Hydrolases"/>
    <property type="match status" value="1"/>
</dbReference>
<dbReference type="GO" id="GO:0016787">
    <property type="term" value="F:hydrolase activity"/>
    <property type="evidence" value="ECO:0007669"/>
    <property type="project" value="UniProtKB-KW"/>
</dbReference>
<keyword evidence="2" id="KW-0378">Hydrolase</keyword>